<sequence>MPQIGQFTRTPTGYAGRIRSLSFDCELTFVTADNADSENAPAYRVHLGDETGPEVGAGWKHTGERAGTYISVVLDDPAFPFPVRARLFQSDEDGRDWGLHWTRPKKRDEQD</sequence>
<keyword evidence="2" id="KW-1185">Reference proteome</keyword>
<name>A0A8B2NUS2_9HYPH</name>
<dbReference type="Proteomes" id="UP000249590">
    <property type="component" value="Unassembled WGS sequence"/>
</dbReference>
<gene>
    <name evidence="1" type="ORF">DLJ53_08425</name>
</gene>
<organism evidence="1 2">
    <name type="scientific">Acuticoccus sediminis</name>
    <dbReference type="NCBI Taxonomy" id="2184697"/>
    <lineage>
        <taxon>Bacteria</taxon>
        <taxon>Pseudomonadati</taxon>
        <taxon>Pseudomonadota</taxon>
        <taxon>Alphaproteobacteria</taxon>
        <taxon>Hyphomicrobiales</taxon>
        <taxon>Amorphaceae</taxon>
        <taxon>Acuticoccus</taxon>
    </lineage>
</organism>
<dbReference type="InterPro" id="IPR007948">
    <property type="entry name" value="DUF736"/>
</dbReference>
<dbReference type="RefSeq" id="WP_111344276.1">
    <property type="nucleotide sequence ID" value="NZ_QHHQ01000002.1"/>
</dbReference>
<evidence type="ECO:0000313" key="1">
    <source>
        <dbReference type="EMBL" id="RAI01453.1"/>
    </source>
</evidence>
<dbReference type="EMBL" id="QHHQ01000002">
    <property type="protein sequence ID" value="RAI01453.1"/>
    <property type="molecule type" value="Genomic_DNA"/>
</dbReference>
<evidence type="ECO:0000313" key="2">
    <source>
        <dbReference type="Proteomes" id="UP000249590"/>
    </source>
</evidence>
<dbReference type="AlphaFoldDB" id="A0A8B2NUS2"/>
<dbReference type="OrthoDB" id="9811595at2"/>
<dbReference type="Pfam" id="PF05284">
    <property type="entry name" value="DUF736"/>
    <property type="match status" value="1"/>
</dbReference>
<comment type="caution">
    <text evidence="1">The sequence shown here is derived from an EMBL/GenBank/DDBJ whole genome shotgun (WGS) entry which is preliminary data.</text>
</comment>
<accession>A0A8B2NUS2</accession>
<reference evidence="1 2" key="1">
    <citation type="submission" date="2018-05" db="EMBL/GenBank/DDBJ databases">
        <title>Acuticoccus sediminis sp. nov., isolated from deep-sea sediment of Indian Ocean.</title>
        <authorList>
            <person name="Liu X."/>
            <person name="Lai Q."/>
            <person name="Du Y."/>
            <person name="Sun F."/>
            <person name="Zhang X."/>
            <person name="Wang S."/>
            <person name="Shao Z."/>
        </authorList>
    </citation>
    <scope>NUCLEOTIDE SEQUENCE [LARGE SCALE GENOMIC DNA]</scope>
    <source>
        <strain evidence="1 2">PTG4-2</strain>
    </source>
</reference>
<protein>
    <submittedName>
        <fullName evidence="1">DUF736 domain-containing protein</fullName>
    </submittedName>
</protein>
<proteinExistence type="predicted"/>